<dbReference type="InterPro" id="IPR029058">
    <property type="entry name" value="AB_hydrolase_fold"/>
</dbReference>
<dbReference type="PATRIC" id="fig|342002.3.peg.661"/>
<dbReference type="STRING" id="342002.BST15_06980"/>
<gene>
    <name evidence="4" type="ORF">BST15_06980</name>
    <name evidence="3" type="ORF">WR43_00785</name>
</gene>
<keyword evidence="6" id="KW-1185">Reference proteome</keyword>
<dbReference type="EMBL" id="MVHH01000010">
    <property type="protein sequence ID" value="OQZ99797.1"/>
    <property type="molecule type" value="Genomic_DNA"/>
</dbReference>
<evidence type="ECO:0000313" key="3">
    <source>
        <dbReference type="EMBL" id="KKC01235.1"/>
    </source>
</evidence>
<dbReference type="AlphaFoldDB" id="A0A0F5N2Z7"/>
<comment type="caution">
    <text evidence="3">The sequence shown here is derived from an EMBL/GenBank/DDBJ whole genome shotgun (WGS) entry which is preliminary data.</text>
</comment>
<reference evidence="5" key="1">
    <citation type="submission" date="2015-04" db="EMBL/GenBank/DDBJ databases">
        <title>Genome sequence of Mycobacterium arupense GUC1.</title>
        <authorList>
            <person name="Greninger A.L."/>
            <person name="Cunningham G."/>
            <person name="Chiu C.Y."/>
            <person name="Miller S."/>
        </authorList>
    </citation>
    <scope>NUCLEOTIDE SEQUENCE [LARGE SCALE GENOMIC DNA]</scope>
    <source>
        <strain evidence="5">GUC1</strain>
    </source>
</reference>
<sequence>MSRMFSALAIGVVGTGLLAGPTPADAAAHAVQPIQLTGADSPLGGGTALIMGGSGMPTPGPGYADLVNELYLAPLGFTGATQILTTPETLYPFLGAFTGTFDSSVEQGTQILEAAILDQIAGGQVDADNPVVVFGWSQSAVLSSLIMQRLADQGVPSDYLHFVLIGDESLPNGGMLSRFDVPTGSYPEFPSVGLTFSGAAPADLYPTTVYTNEYDGFANFPQYPINFLSTLNAVMGIIFAHTTYLGLSPDDIANAVLLPTSSPDLLTDYYMIPATTLPLLAPLQLLPYIGNPLVDLLEPALRVLVNLGYGSIEHGWSPGFADVPTGVGFLPELAVLQQVPEALVEAVHKGITDSLDTLMDPSNYAYTVPEWAEQLMSLGGVLDGGETSAGVTVPTTWDDLFGTFPPHTGYPPLDMLSAVLFNLPQYNYDIFTAELADGNLLDAIGVPLAADIGLLPLVLLGALL</sequence>
<evidence type="ECO:0000313" key="5">
    <source>
        <dbReference type="Proteomes" id="UP000034416"/>
    </source>
</evidence>
<keyword evidence="1" id="KW-0732">Signal</keyword>
<feature type="chain" id="PRO_5002493088" evidence="1">
    <location>
        <begin position="27"/>
        <end position="464"/>
    </location>
</feature>
<evidence type="ECO:0000313" key="6">
    <source>
        <dbReference type="Proteomes" id="UP000192327"/>
    </source>
</evidence>
<feature type="domain" description="PE-PPE" evidence="2">
    <location>
        <begin position="81"/>
        <end position="309"/>
    </location>
</feature>
<proteinExistence type="predicted"/>
<dbReference type="Proteomes" id="UP000192327">
    <property type="component" value="Unassembled WGS sequence"/>
</dbReference>
<dbReference type="OrthoDB" id="4568361at2"/>
<organism evidence="3 5">
    <name type="scientific">Mycolicibacter arupensis</name>
    <dbReference type="NCBI Taxonomy" id="342002"/>
    <lineage>
        <taxon>Bacteria</taxon>
        <taxon>Bacillati</taxon>
        <taxon>Actinomycetota</taxon>
        <taxon>Actinomycetes</taxon>
        <taxon>Mycobacteriales</taxon>
        <taxon>Mycobacteriaceae</taxon>
        <taxon>Mycolicibacter</taxon>
    </lineage>
</organism>
<reference evidence="4 6" key="3">
    <citation type="submission" date="2016-12" db="EMBL/GenBank/DDBJ databases">
        <title>The new phylogeny of genus Mycobacterium.</title>
        <authorList>
            <person name="Tortoli E."/>
            <person name="Trovato A."/>
            <person name="Cirillo D.M."/>
        </authorList>
    </citation>
    <scope>NUCLEOTIDE SEQUENCE [LARGE SCALE GENOMIC DNA]</scope>
    <source>
        <strain evidence="4 6">DSM 44942</strain>
    </source>
</reference>
<feature type="signal peptide" evidence="1">
    <location>
        <begin position="1"/>
        <end position="26"/>
    </location>
</feature>
<name>A0A0F5N2Z7_9MYCO</name>
<dbReference type="Pfam" id="PF08237">
    <property type="entry name" value="PE-PPE"/>
    <property type="match status" value="1"/>
</dbReference>
<dbReference type="InterPro" id="IPR013228">
    <property type="entry name" value="PE-PPE_C"/>
</dbReference>
<protein>
    <submittedName>
        <fullName evidence="4">PE-PPE domain-containing protein</fullName>
    </submittedName>
</protein>
<dbReference type="Proteomes" id="UP000034416">
    <property type="component" value="Unassembled WGS sequence"/>
</dbReference>
<dbReference type="EMBL" id="LASW01000002">
    <property type="protein sequence ID" value="KKC01235.1"/>
    <property type="molecule type" value="Genomic_DNA"/>
</dbReference>
<evidence type="ECO:0000259" key="2">
    <source>
        <dbReference type="Pfam" id="PF08237"/>
    </source>
</evidence>
<dbReference type="RefSeq" id="WP_046187714.1">
    <property type="nucleotide sequence ID" value="NZ_JACKUJ010000047.1"/>
</dbReference>
<accession>A0A0F5N2Z7</accession>
<dbReference type="Gene3D" id="3.40.50.1820">
    <property type="entry name" value="alpha/beta hydrolase"/>
    <property type="match status" value="1"/>
</dbReference>
<reference evidence="3" key="2">
    <citation type="submission" date="2015-04" db="EMBL/GenBank/DDBJ databases">
        <title>Genome sequence of Mycobacterium arupense strain GUC1.</title>
        <authorList>
            <person name="Greninger A.L."/>
            <person name="Cunningham G."/>
            <person name="Chiu C.Y."/>
            <person name="Miller S."/>
        </authorList>
    </citation>
    <scope>NUCLEOTIDE SEQUENCE</scope>
    <source>
        <strain evidence="3">GUC1</strain>
    </source>
</reference>
<evidence type="ECO:0000313" key="4">
    <source>
        <dbReference type="EMBL" id="OQZ99797.1"/>
    </source>
</evidence>
<evidence type="ECO:0000256" key="1">
    <source>
        <dbReference type="SAM" id="SignalP"/>
    </source>
</evidence>